<dbReference type="VEuPathDB" id="FungiDB:BO71DRAFT_400372"/>
<keyword evidence="1" id="KW-1133">Transmembrane helix</keyword>
<dbReference type="Proteomes" id="UP000247810">
    <property type="component" value="Unassembled WGS sequence"/>
</dbReference>
<reference evidence="2 3" key="1">
    <citation type="submission" date="2018-02" db="EMBL/GenBank/DDBJ databases">
        <title>The genomes of Aspergillus section Nigri reveals drivers in fungal speciation.</title>
        <authorList>
            <consortium name="DOE Joint Genome Institute"/>
            <person name="Vesth T.C."/>
            <person name="Nybo J."/>
            <person name="Theobald S."/>
            <person name="Brandl J."/>
            <person name="Frisvad J.C."/>
            <person name="Nielsen K.F."/>
            <person name="Lyhne E.K."/>
            <person name="Kogle M.E."/>
            <person name="Kuo A."/>
            <person name="Riley R."/>
            <person name="Clum A."/>
            <person name="Nolan M."/>
            <person name="Lipzen A."/>
            <person name="Salamov A."/>
            <person name="Henrissat B."/>
            <person name="Wiebenga A."/>
            <person name="De vries R.P."/>
            <person name="Grigoriev I.V."/>
            <person name="Mortensen U.H."/>
            <person name="Andersen M.R."/>
            <person name="Baker S.E."/>
        </authorList>
    </citation>
    <scope>NUCLEOTIDE SEQUENCE [LARGE SCALE GENOMIC DNA]</scope>
    <source>
        <strain evidence="2 3">CBS 707.79</strain>
    </source>
</reference>
<keyword evidence="1" id="KW-0472">Membrane</keyword>
<dbReference type="EMBL" id="KZ825912">
    <property type="protein sequence ID" value="PYH92590.1"/>
    <property type="molecule type" value="Genomic_DNA"/>
</dbReference>
<proteinExistence type="predicted"/>
<gene>
    <name evidence="2" type="ORF">BO71DRAFT_400372</name>
</gene>
<evidence type="ECO:0000313" key="2">
    <source>
        <dbReference type="EMBL" id="PYH92590.1"/>
    </source>
</evidence>
<evidence type="ECO:0000313" key="3">
    <source>
        <dbReference type="Proteomes" id="UP000247810"/>
    </source>
</evidence>
<sequence length="152" mass="16971">MDHGALDTAAIGAWSMKVSSFPSIRPKRHITRQPHGLPTGMVCYGTRARFSWKVANHGRRLPRFLATPPRWCLRQAALGPTRSEDVPDLASTAVLDWPTKIAAAREPTRANMWIRAACVFTFFALGLFLRRKHDRVSLGQQACGKNEAECTE</sequence>
<evidence type="ECO:0000256" key="1">
    <source>
        <dbReference type="SAM" id="Phobius"/>
    </source>
</evidence>
<name>A0A319D5I1_9EURO</name>
<feature type="transmembrane region" description="Helical" evidence="1">
    <location>
        <begin position="112"/>
        <end position="129"/>
    </location>
</feature>
<organism evidence="2 3">
    <name type="scientific">Aspergillus ellipticus CBS 707.79</name>
    <dbReference type="NCBI Taxonomy" id="1448320"/>
    <lineage>
        <taxon>Eukaryota</taxon>
        <taxon>Fungi</taxon>
        <taxon>Dikarya</taxon>
        <taxon>Ascomycota</taxon>
        <taxon>Pezizomycotina</taxon>
        <taxon>Eurotiomycetes</taxon>
        <taxon>Eurotiomycetidae</taxon>
        <taxon>Eurotiales</taxon>
        <taxon>Aspergillaceae</taxon>
        <taxon>Aspergillus</taxon>
        <taxon>Aspergillus subgen. Circumdati</taxon>
    </lineage>
</organism>
<protein>
    <submittedName>
        <fullName evidence="2">Uncharacterized protein</fullName>
    </submittedName>
</protein>
<keyword evidence="1" id="KW-0812">Transmembrane</keyword>
<accession>A0A319D5I1</accession>
<dbReference type="AlphaFoldDB" id="A0A319D5I1"/>
<keyword evidence="3" id="KW-1185">Reference proteome</keyword>